<reference evidence="9" key="1">
    <citation type="submission" date="2020-03" db="EMBL/GenBank/DDBJ databases">
        <title>Intra-Species Differences in Population Size shape Life History and Genome Evolution.</title>
        <authorList>
            <person name="Willemsen D."/>
            <person name="Cui R."/>
            <person name="Valenzano D.R."/>
        </authorList>
    </citation>
    <scope>NUCLEOTIDE SEQUENCE</scope>
    <source>
        <strain evidence="9">GRZ</strain>
        <tissue evidence="9">Whole</tissue>
    </source>
</reference>
<dbReference type="Pfam" id="PF00046">
    <property type="entry name" value="Homeodomain"/>
    <property type="match status" value="1"/>
</dbReference>
<dbReference type="PANTHER" id="PTHR24329:SF340">
    <property type="entry name" value="ARISTALESS RELATED HOMEOBOX"/>
    <property type="match status" value="1"/>
</dbReference>
<sequence length="223" mass="26561">MLGERMLDTWTREDTKIVSCMNEDRVIQPQKKISHSIEEILRSPAAFIRGEESVYRSWSVIKENNQVTKQRQSADSHQSRLEAPTECQKRKRQTRITFTPVQVQELEAAFLQTHYPDVNTRDGLASRLQLTESRIQIWFQNRRAKWRKTETVKEMEQMSRQRLHSNHHHLLYREEALHWLPRVSPEPFQSRLFFRPASTPLLLTYTHSPGHRTQCFDRLGTKR</sequence>
<feature type="DNA-binding region" description="Homeobox" evidence="5">
    <location>
        <begin position="91"/>
        <end position="150"/>
    </location>
</feature>
<dbReference type="PROSITE" id="PS50071">
    <property type="entry name" value="HOMEOBOX_2"/>
    <property type="match status" value="1"/>
</dbReference>
<evidence type="ECO:0000259" key="8">
    <source>
        <dbReference type="PROSITE" id="PS50071"/>
    </source>
</evidence>
<evidence type="ECO:0000256" key="1">
    <source>
        <dbReference type="ARBA" id="ARBA00004123"/>
    </source>
</evidence>
<evidence type="ECO:0000256" key="4">
    <source>
        <dbReference type="ARBA" id="ARBA00023242"/>
    </source>
</evidence>
<gene>
    <name evidence="9" type="ORF">G4P62_013229</name>
</gene>
<dbReference type="InterPro" id="IPR050649">
    <property type="entry name" value="Paired_Homeobox_TFs"/>
</dbReference>
<dbReference type="KEGG" id="nfu:107389359"/>
<dbReference type="Gene3D" id="1.10.10.60">
    <property type="entry name" value="Homeodomain-like"/>
    <property type="match status" value="1"/>
</dbReference>
<proteinExistence type="predicted"/>
<dbReference type="FunFam" id="1.10.10.60:FF:000679">
    <property type="entry name" value="Homeobox protein aristaless"/>
    <property type="match status" value="1"/>
</dbReference>
<name>A0A9D3BXN0_NOTFU</name>
<dbReference type="EMBL" id="JAAVVJ010000004">
    <property type="protein sequence ID" value="KAF7225266.1"/>
    <property type="molecule type" value="Genomic_DNA"/>
</dbReference>
<dbReference type="OMA" id="CTETQNM"/>
<dbReference type="GO" id="GO:0005634">
    <property type="term" value="C:nucleus"/>
    <property type="evidence" value="ECO:0007669"/>
    <property type="project" value="UniProtKB-SubCell"/>
</dbReference>
<protein>
    <submittedName>
        <fullName evidence="9">Intestine-specific homeobox-like</fullName>
    </submittedName>
</protein>
<feature type="domain" description="Homeobox" evidence="8">
    <location>
        <begin position="89"/>
        <end position="149"/>
    </location>
</feature>
<keyword evidence="3 5" id="KW-0371">Homeobox</keyword>
<dbReference type="SUPFAM" id="SSF46689">
    <property type="entry name" value="Homeodomain-like"/>
    <property type="match status" value="1"/>
</dbReference>
<dbReference type="InterPro" id="IPR017970">
    <property type="entry name" value="Homeobox_CS"/>
</dbReference>
<comment type="subcellular location">
    <subcellularLocation>
        <location evidence="1 5 6">Nucleus</location>
    </subcellularLocation>
</comment>
<organism evidence="9 10">
    <name type="scientific">Nothobranchius furzeri</name>
    <name type="common">Turquoise killifish</name>
    <dbReference type="NCBI Taxonomy" id="105023"/>
    <lineage>
        <taxon>Eukaryota</taxon>
        <taxon>Metazoa</taxon>
        <taxon>Chordata</taxon>
        <taxon>Craniata</taxon>
        <taxon>Vertebrata</taxon>
        <taxon>Euteleostomi</taxon>
        <taxon>Actinopterygii</taxon>
        <taxon>Neopterygii</taxon>
        <taxon>Teleostei</taxon>
        <taxon>Neoteleostei</taxon>
        <taxon>Acanthomorphata</taxon>
        <taxon>Ovalentaria</taxon>
        <taxon>Atherinomorphae</taxon>
        <taxon>Cyprinodontiformes</taxon>
        <taxon>Nothobranchiidae</taxon>
        <taxon>Nothobranchius</taxon>
    </lineage>
</organism>
<dbReference type="AlphaFoldDB" id="A0A9D3BXN0"/>
<keyword evidence="4 5" id="KW-0539">Nucleus</keyword>
<dbReference type="SMART" id="SM00389">
    <property type="entry name" value="HOX"/>
    <property type="match status" value="1"/>
</dbReference>
<dbReference type="Proteomes" id="UP000822369">
    <property type="component" value="Chromosome 4"/>
</dbReference>
<evidence type="ECO:0000313" key="9">
    <source>
        <dbReference type="EMBL" id="KAF7225266.1"/>
    </source>
</evidence>
<dbReference type="InterPro" id="IPR001356">
    <property type="entry name" value="HD"/>
</dbReference>
<evidence type="ECO:0000256" key="5">
    <source>
        <dbReference type="PROSITE-ProRule" id="PRU00108"/>
    </source>
</evidence>
<evidence type="ECO:0000256" key="7">
    <source>
        <dbReference type="SAM" id="MobiDB-lite"/>
    </source>
</evidence>
<dbReference type="PANTHER" id="PTHR24329">
    <property type="entry name" value="HOMEOBOX PROTEIN ARISTALESS"/>
    <property type="match status" value="1"/>
</dbReference>
<dbReference type="PROSITE" id="PS00027">
    <property type="entry name" value="HOMEOBOX_1"/>
    <property type="match status" value="1"/>
</dbReference>
<evidence type="ECO:0000313" key="10">
    <source>
        <dbReference type="Proteomes" id="UP000822369"/>
    </source>
</evidence>
<dbReference type="GO" id="GO:0000977">
    <property type="term" value="F:RNA polymerase II transcription regulatory region sequence-specific DNA binding"/>
    <property type="evidence" value="ECO:0007669"/>
    <property type="project" value="TreeGrafter"/>
</dbReference>
<accession>A0A9D3BXN0</accession>
<keyword evidence="2 5" id="KW-0238">DNA-binding</keyword>
<dbReference type="CDD" id="cd00086">
    <property type="entry name" value="homeodomain"/>
    <property type="match status" value="1"/>
</dbReference>
<evidence type="ECO:0000256" key="6">
    <source>
        <dbReference type="RuleBase" id="RU000682"/>
    </source>
</evidence>
<feature type="region of interest" description="Disordered" evidence="7">
    <location>
        <begin position="68"/>
        <end position="88"/>
    </location>
</feature>
<comment type="caution">
    <text evidence="9">The sequence shown here is derived from an EMBL/GenBank/DDBJ whole genome shotgun (WGS) entry which is preliminary data.</text>
</comment>
<dbReference type="InterPro" id="IPR009057">
    <property type="entry name" value="Homeodomain-like_sf"/>
</dbReference>
<dbReference type="GO" id="GO:0000981">
    <property type="term" value="F:DNA-binding transcription factor activity, RNA polymerase II-specific"/>
    <property type="evidence" value="ECO:0007669"/>
    <property type="project" value="InterPro"/>
</dbReference>
<evidence type="ECO:0000256" key="3">
    <source>
        <dbReference type="ARBA" id="ARBA00023155"/>
    </source>
</evidence>
<dbReference type="OrthoDB" id="6159439at2759"/>
<evidence type="ECO:0000256" key="2">
    <source>
        <dbReference type="ARBA" id="ARBA00023125"/>
    </source>
</evidence>